<feature type="region of interest" description="Disordered" evidence="1">
    <location>
        <begin position="1"/>
        <end position="27"/>
    </location>
</feature>
<keyword evidence="2" id="KW-1133">Transmembrane helix</keyword>
<proteinExistence type="predicted"/>
<feature type="region of interest" description="Disordered" evidence="1">
    <location>
        <begin position="111"/>
        <end position="145"/>
    </location>
</feature>
<dbReference type="InterPro" id="IPR010982">
    <property type="entry name" value="Lambda_DNA-bd_dom_sf"/>
</dbReference>
<reference evidence="3 4" key="1">
    <citation type="submission" date="2020-04" db="EMBL/GenBank/DDBJ databases">
        <title>Phylogenetic Diversity and Antibacterial Activity against Ralstonia solanacearum of Endophytic Actinomycete Isolated from Moss.</title>
        <authorList>
            <person name="Zhuang X."/>
        </authorList>
    </citation>
    <scope>NUCLEOTIDE SEQUENCE [LARGE SCALE GENOMIC DNA]</scope>
    <source>
        <strain evidence="3 4">LD120</strain>
    </source>
</reference>
<dbReference type="Proteomes" id="UP000772196">
    <property type="component" value="Unassembled WGS sequence"/>
</dbReference>
<dbReference type="InterPro" id="IPR001387">
    <property type="entry name" value="Cro/C1-type_HTH"/>
</dbReference>
<keyword evidence="2" id="KW-0472">Membrane</keyword>
<dbReference type="Pfam" id="PF13560">
    <property type="entry name" value="HTH_31"/>
    <property type="match status" value="1"/>
</dbReference>
<sequence>MPSVHGNQKRPDNPRRKPLAPLPEQLTGPVRDFVTALRHMHGELGLSLSDLESRLPASRSSLSRYLRGQSLPDERLLVQWCKLSFTGEDRLPELVRLLHLAVDAAGAQELAGEARQGPGGPDGADRAEAADGDPAGGPERSGPRRGKRLAVLAGLGVLVVLAGSAALAMSLGQDSSAGGEDGRKSSATEVVTVHNIDQNCTREHARERARECRLGLALDPYAPYRPSNIGGHVWHGDRLTADCRIANGVTVTDEVGGHSSVWYRVRQKEHTLWLPGIRLAHDRLQYSSLRNCPD</sequence>
<evidence type="ECO:0000313" key="3">
    <source>
        <dbReference type="EMBL" id="NKI41027.1"/>
    </source>
</evidence>
<accession>A0ABX1GY72</accession>
<protein>
    <submittedName>
        <fullName evidence="3">Helix-turn-helix transcriptional regulator</fullName>
    </submittedName>
</protein>
<dbReference type="CDD" id="cd00093">
    <property type="entry name" value="HTH_XRE"/>
    <property type="match status" value="1"/>
</dbReference>
<keyword evidence="2" id="KW-0812">Transmembrane</keyword>
<dbReference type="RefSeq" id="WP_168536961.1">
    <property type="nucleotide sequence ID" value="NZ_JAAWWP010000003.1"/>
</dbReference>
<comment type="caution">
    <text evidence="3">The sequence shown here is derived from an EMBL/GenBank/DDBJ whole genome shotgun (WGS) entry which is preliminary data.</text>
</comment>
<evidence type="ECO:0000313" key="4">
    <source>
        <dbReference type="Proteomes" id="UP000772196"/>
    </source>
</evidence>
<evidence type="ECO:0000256" key="2">
    <source>
        <dbReference type="SAM" id="Phobius"/>
    </source>
</evidence>
<dbReference type="SUPFAM" id="SSF47413">
    <property type="entry name" value="lambda repressor-like DNA-binding domains"/>
    <property type="match status" value="1"/>
</dbReference>
<gene>
    <name evidence="3" type="ORF">HFV08_07215</name>
</gene>
<keyword evidence="4" id="KW-1185">Reference proteome</keyword>
<feature type="transmembrane region" description="Helical" evidence="2">
    <location>
        <begin position="149"/>
        <end position="171"/>
    </location>
</feature>
<evidence type="ECO:0000256" key="1">
    <source>
        <dbReference type="SAM" id="MobiDB-lite"/>
    </source>
</evidence>
<dbReference type="EMBL" id="JAAWWP010000003">
    <property type="protein sequence ID" value="NKI41027.1"/>
    <property type="molecule type" value="Genomic_DNA"/>
</dbReference>
<name>A0ABX1GY72_9ACTN</name>
<organism evidence="3 4">
    <name type="scientific">Streptomyces physcomitrii</name>
    <dbReference type="NCBI Taxonomy" id="2724184"/>
    <lineage>
        <taxon>Bacteria</taxon>
        <taxon>Bacillati</taxon>
        <taxon>Actinomycetota</taxon>
        <taxon>Actinomycetes</taxon>
        <taxon>Kitasatosporales</taxon>
        <taxon>Streptomycetaceae</taxon>
        <taxon>Streptomyces</taxon>
    </lineage>
</organism>